<feature type="transmembrane region" description="Helical" evidence="23">
    <location>
        <begin position="2669"/>
        <end position="2692"/>
    </location>
</feature>
<evidence type="ECO:0000256" key="17">
    <source>
        <dbReference type="ARBA" id="ARBA00022840"/>
    </source>
</evidence>
<evidence type="ECO:0000256" key="4">
    <source>
        <dbReference type="ARBA" id="ARBA00004906"/>
    </source>
</evidence>
<evidence type="ECO:0000259" key="25">
    <source>
        <dbReference type="PROSITE" id="PS51981"/>
    </source>
</evidence>
<keyword evidence="23" id="KW-1133">Transmembrane helix</keyword>
<evidence type="ECO:0000256" key="5">
    <source>
        <dbReference type="ARBA" id="ARBA00006914"/>
    </source>
</evidence>
<evidence type="ECO:0000256" key="12">
    <source>
        <dbReference type="ARBA" id="ARBA00022741"/>
    </source>
</evidence>
<dbReference type="Ensembl" id="ENSCCRT00000072696.2">
    <property type="protein sequence ID" value="ENSCCRP00000067086.2"/>
    <property type="gene ID" value="ENSCCRG00000071013.1"/>
</dbReference>
<dbReference type="InterPro" id="IPR046439">
    <property type="entry name" value="ZF_RZ_dom"/>
</dbReference>
<feature type="transmembrane region" description="Helical" evidence="23">
    <location>
        <begin position="2478"/>
        <end position="2500"/>
    </location>
</feature>
<dbReference type="GO" id="GO:0005524">
    <property type="term" value="F:ATP binding"/>
    <property type="evidence" value="ECO:0007669"/>
    <property type="project" value="UniProtKB-KW"/>
</dbReference>
<reference evidence="26" key="1">
    <citation type="submission" date="2025-08" db="UniProtKB">
        <authorList>
            <consortium name="Ensembl"/>
        </authorList>
    </citation>
    <scope>IDENTIFICATION</scope>
</reference>
<dbReference type="GO" id="GO:0005730">
    <property type="term" value="C:nucleolus"/>
    <property type="evidence" value="ECO:0007669"/>
    <property type="project" value="TreeGrafter"/>
</dbReference>
<dbReference type="InterPro" id="IPR017907">
    <property type="entry name" value="Znf_RING_CS"/>
</dbReference>
<keyword evidence="18" id="KW-0391">Immunity</keyword>
<evidence type="ECO:0000313" key="27">
    <source>
        <dbReference type="Proteomes" id="UP001108240"/>
    </source>
</evidence>
<dbReference type="GO" id="GO:0016020">
    <property type="term" value="C:membrane"/>
    <property type="evidence" value="ECO:0007669"/>
    <property type="project" value="TreeGrafter"/>
</dbReference>
<evidence type="ECO:0000256" key="13">
    <source>
        <dbReference type="ARBA" id="ARBA00022771"/>
    </source>
</evidence>
<dbReference type="GO" id="GO:0005829">
    <property type="term" value="C:cytosol"/>
    <property type="evidence" value="ECO:0007669"/>
    <property type="project" value="UniProtKB-SubCell"/>
</dbReference>
<keyword evidence="20" id="KW-0511">Multifunctional enzyme</keyword>
<evidence type="ECO:0000256" key="7">
    <source>
        <dbReference type="ARBA" id="ARBA00022490"/>
    </source>
</evidence>
<dbReference type="PANTHER" id="PTHR22605">
    <property type="entry name" value="RZ-TYPE DOMAIN-CONTAINING PROTEIN"/>
    <property type="match status" value="1"/>
</dbReference>
<dbReference type="PROSITE" id="PS00518">
    <property type="entry name" value="ZF_RING_1"/>
    <property type="match status" value="1"/>
</dbReference>
<dbReference type="InterPro" id="IPR003593">
    <property type="entry name" value="AAA+_ATPase"/>
</dbReference>
<evidence type="ECO:0000256" key="10">
    <source>
        <dbReference type="ARBA" id="ARBA00022679"/>
    </source>
</evidence>
<feature type="domain" description="RING-type" evidence="24">
    <location>
        <begin position="2515"/>
        <end position="2553"/>
    </location>
</feature>
<keyword evidence="9" id="KW-0551">Lipid droplet</keyword>
<dbReference type="GO" id="GO:0006629">
    <property type="term" value="P:lipid metabolic process"/>
    <property type="evidence" value="ECO:0007669"/>
    <property type="project" value="UniProtKB-KW"/>
</dbReference>
<dbReference type="Proteomes" id="UP001108240">
    <property type="component" value="Unplaced"/>
</dbReference>
<dbReference type="GO" id="GO:0008270">
    <property type="term" value="F:zinc ion binding"/>
    <property type="evidence" value="ECO:0007669"/>
    <property type="project" value="UniProtKB-KW"/>
</dbReference>
<dbReference type="InterPro" id="IPR001841">
    <property type="entry name" value="Znf_RING"/>
</dbReference>
<keyword evidence="19" id="KW-0443">Lipid metabolism</keyword>
<feature type="domain" description="RZ-type" evidence="25">
    <location>
        <begin position="2887"/>
        <end position="2960"/>
    </location>
</feature>
<keyword evidence="14" id="KW-0833">Ubl conjugation pathway</keyword>
<dbReference type="GO" id="GO:2000051">
    <property type="term" value="P:negative regulation of non-canonical Wnt signaling pathway"/>
    <property type="evidence" value="ECO:0007669"/>
    <property type="project" value="TreeGrafter"/>
</dbReference>
<evidence type="ECO:0000256" key="9">
    <source>
        <dbReference type="ARBA" id="ARBA00022677"/>
    </source>
</evidence>
<evidence type="ECO:0000256" key="18">
    <source>
        <dbReference type="ARBA" id="ARBA00022859"/>
    </source>
</evidence>
<dbReference type="GO" id="GO:0016887">
    <property type="term" value="F:ATP hydrolysis activity"/>
    <property type="evidence" value="ECO:0007669"/>
    <property type="project" value="InterPro"/>
</dbReference>
<dbReference type="CDD" id="cd00009">
    <property type="entry name" value="AAA"/>
    <property type="match status" value="1"/>
</dbReference>
<dbReference type="Gene3D" id="3.40.50.300">
    <property type="entry name" value="P-loop containing nucleotide triphosphate hydrolases"/>
    <property type="match status" value="2"/>
</dbReference>
<keyword evidence="8" id="KW-0037">Angiogenesis</keyword>
<dbReference type="GO" id="GO:0005811">
    <property type="term" value="C:lipid droplet"/>
    <property type="evidence" value="ECO:0007669"/>
    <property type="project" value="UniProtKB-SubCell"/>
</dbReference>
<dbReference type="GO" id="GO:0006511">
    <property type="term" value="P:ubiquitin-dependent protein catabolic process"/>
    <property type="evidence" value="ECO:0007669"/>
    <property type="project" value="TreeGrafter"/>
</dbReference>
<dbReference type="GO" id="GO:0061630">
    <property type="term" value="F:ubiquitin protein ligase activity"/>
    <property type="evidence" value="ECO:0007669"/>
    <property type="project" value="UniProtKB-EC"/>
</dbReference>
<dbReference type="Pfam" id="PF13920">
    <property type="entry name" value="zf-C3HC4_3"/>
    <property type="match status" value="1"/>
</dbReference>
<keyword evidence="16" id="KW-0862">Zinc</keyword>
<dbReference type="GO" id="GO:0002376">
    <property type="term" value="P:immune system process"/>
    <property type="evidence" value="ECO:0007669"/>
    <property type="project" value="UniProtKB-KW"/>
</dbReference>
<dbReference type="SUPFAM" id="SSF52540">
    <property type="entry name" value="P-loop containing nucleoside triphosphate hydrolases"/>
    <property type="match status" value="2"/>
</dbReference>
<dbReference type="GeneTree" id="ENSGT00630000089884"/>
<keyword evidence="23" id="KW-0472">Membrane</keyword>
<evidence type="ECO:0000256" key="3">
    <source>
        <dbReference type="ARBA" id="ARBA00004514"/>
    </source>
</evidence>
<proteinExistence type="inferred from homology"/>
<dbReference type="SMART" id="SM00382">
    <property type="entry name" value="AAA"/>
    <property type="match status" value="2"/>
</dbReference>
<accession>A0A8C1DT08</accession>
<keyword evidence="13 22" id="KW-0863">Zinc-finger</keyword>
<evidence type="ECO:0000256" key="16">
    <source>
        <dbReference type="ARBA" id="ARBA00022833"/>
    </source>
</evidence>
<dbReference type="PROSITE" id="PS50089">
    <property type="entry name" value="ZF_RING_2"/>
    <property type="match status" value="1"/>
</dbReference>
<dbReference type="GO" id="GO:0002040">
    <property type="term" value="P:sprouting angiogenesis"/>
    <property type="evidence" value="ECO:0007669"/>
    <property type="project" value="TreeGrafter"/>
</dbReference>
<comment type="catalytic activity">
    <reaction evidence="21">
        <text>ATP + H2O = ADP + phosphate + H(+)</text>
        <dbReference type="Rhea" id="RHEA:13065"/>
        <dbReference type="ChEBI" id="CHEBI:15377"/>
        <dbReference type="ChEBI" id="CHEBI:15378"/>
        <dbReference type="ChEBI" id="CHEBI:30616"/>
        <dbReference type="ChEBI" id="CHEBI:43474"/>
        <dbReference type="ChEBI" id="CHEBI:456216"/>
    </reaction>
    <physiologicalReaction direction="left-to-right" evidence="21">
        <dbReference type="Rhea" id="RHEA:13066"/>
    </physiologicalReaction>
</comment>
<organism evidence="26 27">
    <name type="scientific">Cyprinus carpio carpio</name>
    <dbReference type="NCBI Taxonomy" id="630221"/>
    <lineage>
        <taxon>Eukaryota</taxon>
        <taxon>Metazoa</taxon>
        <taxon>Chordata</taxon>
        <taxon>Craniata</taxon>
        <taxon>Vertebrata</taxon>
        <taxon>Euteleostomi</taxon>
        <taxon>Actinopterygii</taxon>
        <taxon>Neopterygii</taxon>
        <taxon>Teleostei</taxon>
        <taxon>Ostariophysi</taxon>
        <taxon>Cypriniformes</taxon>
        <taxon>Cyprinidae</taxon>
        <taxon>Cyprininae</taxon>
        <taxon>Cyprinus</taxon>
    </lineage>
</organism>
<keyword evidence="17" id="KW-0067">ATP-binding</keyword>
<dbReference type="FunFam" id="3.40.50.300:FF:000491">
    <property type="entry name" value="E3 ubiquitin-protein ligase RNF213"/>
    <property type="match status" value="1"/>
</dbReference>
<dbReference type="PROSITE" id="PS51981">
    <property type="entry name" value="ZF_RZ"/>
    <property type="match status" value="1"/>
</dbReference>
<dbReference type="Pfam" id="PF20173">
    <property type="entry name" value="ZnF_RZ-type"/>
    <property type="match status" value="1"/>
</dbReference>
<dbReference type="InterPro" id="IPR027417">
    <property type="entry name" value="P-loop_NTPase"/>
</dbReference>
<comment type="similarity">
    <text evidence="5">Belongs to the AAA ATPase family.</text>
</comment>
<evidence type="ECO:0000256" key="19">
    <source>
        <dbReference type="ARBA" id="ARBA00023098"/>
    </source>
</evidence>
<evidence type="ECO:0000259" key="24">
    <source>
        <dbReference type="PROSITE" id="PS50089"/>
    </source>
</evidence>
<keyword evidence="27" id="KW-1185">Reference proteome</keyword>
<evidence type="ECO:0000256" key="2">
    <source>
        <dbReference type="ARBA" id="ARBA00004502"/>
    </source>
</evidence>
<comment type="pathway">
    <text evidence="4">Protein modification; protein ubiquitination.</text>
</comment>
<comment type="catalytic activity">
    <reaction evidence="1">
        <text>S-ubiquitinyl-[E2 ubiquitin-conjugating enzyme]-L-cysteine + [acceptor protein]-L-lysine = [E2 ubiquitin-conjugating enzyme]-L-cysteine + N(6)-ubiquitinyl-[acceptor protein]-L-lysine.</text>
        <dbReference type="EC" id="2.3.2.27"/>
    </reaction>
</comment>
<evidence type="ECO:0000256" key="15">
    <source>
        <dbReference type="ARBA" id="ARBA00022801"/>
    </source>
</evidence>
<dbReference type="FunFam" id="3.40.50.300:FF:000804">
    <property type="entry name" value="E3 ubiquitin-protein ligase RNF213"/>
    <property type="match status" value="1"/>
</dbReference>
<keyword evidence="11" id="KW-0479">Metal-binding</keyword>
<dbReference type="SMART" id="SM00184">
    <property type="entry name" value="RING"/>
    <property type="match status" value="1"/>
</dbReference>
<keyword evidence="12" id="KW-0547">Nucleotide-binding</keyword>
<evidence type="ECO:0000256" key="1">
    <source>
        <dbReference type="ARBA" id="ARBA00000900"/>
    </source>
</evidence>
<protein>
    <recommendedName>
        <fullName evidence="6">RING-type E3 ubiquitin transferase</fullName>
        <ecNumber evidence="6">2.3.2.27</ecNumber>
    </recommendedName>
</protein>
<dbReference type="EC" id="2.3.2.27" evidence="6"/>
<evidence type="ECO:0000256" key="6">
    <source>
        <dbReference type="ARBA" id="ARBA00012483"/>
    </source>
</evidence>
<dbReference type="SUPFAM" id="SSF57850">
    <property type="entry name" value="RING/U-box"/>
    <property type="match status" value="1"/>
</dbReference>
<dbReference type="InterPro" id="IPR031248">
    <property type="entry name" value="RNF213"/>
</dbReference>
<keyword evidence="7" id="KW-0963">Cytoplasm</keyword>
<keyword evidence="15" id="KW-0378">Hydrolase</keyword>
<evidence type="ECO:0000256" key="22">
    <source>
        <dbReference type="PROSITE-ProRule" id="PRU00175"/>
    </source>
</evidence>
<sequence>MFTDKWNQWKLEDDASRLISDSQSFLGSLIQNLCQGSIPLGHLKTIFKSKSQFQKLYSQCKFYALSIITSYRGLFQHKLIHRFVSSLEDMVKTNLQTVTLDKLVEVQTYFSNEDLDKKNTRRVLFYDVDLLVLDMAQEMHEVKTSNIVLFLWQEKATKYFMPGPQLLSLDLTEVHDRIWKPCLTDFLKLGLRIAVGETCFKEVDQALKWCGDRGEGDRLKKELILLASMLKSHQSLEEKWPEHRLSQIQEYRSLYHAAESAEVILKIKNRLGLQGDFSHIHSLIQVVRDKPVLFFWIYLFYSVDVGKKMFIFSMFHLGLRDLKVFMELATISAGENDADIDRLASFETVVMGYGPLLYSLPENAGFEEFIDCAKQVWDTLHKDEKLLDKLIDSNRWLDWLKGLRETHGSVEKSSLSMASAINTGGVYHVGWPKDFNGKVSLDNVFYVKVTKNEQAKTYNLNELSELQNKLMLMSSKGEHGREQVFEGVQRMGRILLQLRTSGNMLFRDWGAQITCNDQDQPCIQVSFTLLSKCVEYHGEVEEELQKLCRSLENFHKDWCNHLTKIRSQYYTLNHYTSEQVVFLCEWINSVSIKRKPVPQQMWHLLTPVKPDCTLNDIREAFEKATETDSVVQYDIAEESEQNSEFDLPLSFSLLDVGTECLEDLWQQFKENMSRFLTHHVNVETLGRFLSNLSAMNQMHIKRKIPPILQEGRPNLVQCPVVELISTTLSFYTESPRHPLPTTDEVLMCQEETTEEEVEIFLRRCLGFQGTASNHQKIYTLVNPGLLTYDVSVALVECFEMLERSAGPHYRLVMVCPVNQDRYVPSFFSNYKVQTGLSVSAERIKDYLSHHFRIPSELAPHSKVYPRELSVWKISSKRPALCHGLEEFLFKLLILGCLSDRKGTIWRRNPAHLVAIEALQRVQKSQTQMEVQTYFFHFVNFLRKKEGYTYLDPLMDNEEFKSEAIQRPYQYLKRFNRNENLDRFKYKARSVEGDPVDCLHHLLSNYGLKDPSWAELKHFTWFLNLQLKDCENSLFCDPDFLADNLSGFKDFIVKFMIHMARDFASPSIDISDESPSFFSENEDEEDILAKLCIRKRWENEPHPYIFFNADHFTMSFLGFHVQKNGTILNAVDPRSGNVLMGNVMTQDLFSDIERQRINLSENFDDLSREDKIRKISFVVGAKKGWEKGKFDPDPTYELTTDNVMKMLAIHMRFRCEIPVIIMGETGCGKTRLIRFLCDLQREGRDVENMKLVKVHGGTTSEVIYRKVQEAEELAQKNRQKYELDTVLFFDEANTTEAIFAIKEVLCDKTVQGYSLKKNSGLKIIAACNPYRRHTSKMIDRLERAGLGYRVKAEETEDRLGKVPMRQLVYRVHPLPPSMVPLVWDFGQLSDSTELSYIRQIVQKQMRDHRLPHACQSVITNVLAASQRYMRRQADECSFVSLRDVERSMCVLVWFYNHRDDLFPNCHLTEIELMTLKCLVLAMGVCYYPSLENKGKYLRSMSKYFPFPFSSKESLEQEITSCQDFFLEKIQTRDTIAKNLALKENVFLMVVCIELRIPLFLVGKPGSSKSLAKTVIADAMQRQASHCDLFKKFKEVHMVSFQCSPHSSPEGIIGTFRNCARFQKDKNLDEYVSVVVLDEIGLAEDSPQMPLKTLHPLLEDGCIDSDNPQPHMKVGFVGISNWALDPAKMNRGIFVSRWDPSEKDLVETAEGICSSSQNILLKIKHLLPKLAKGYLDICKIDSEQFFGLRDYYSMVKMMFATVSSSDQEPSDRELAEAVLRNFSGQRDDFDPLNYFKDIFQNFEVQRPSTLKMIEENLDRHSDKECRYLLLLTTNNAALYIIQHHIFSKESYTCPEIVFGSGFPRDQEYAQICRNVSRIKACMETGRTVILLNLLNLYESLYDALNQYYVCFSGQNYVDLGLGSHRVKCRVHKDFRLVVVEDQEKVYKRFPVPLKNRLEKHKVDRSTDLTPWQHRVLEKLKQWAQEFSKVQQSESPDANFSLSDAFVGFHGDACASALLQPVDMETRDSNKTMDEEEEVYETAKSFLLNCASPDSVLRLKYSDFGNQERDKLQRTYFHQQSHQSLRDLLDNHLNKNNQDKSRFLEVMFVRLLSSTLLTEADVRNIAPALGLTTERFLLLSLHQFDTEASFCNKIRSFLRESGLSLYILLVQMDMEESLCKNELIASAKYCTMNEILSLKSDECNVYTVFITKLSRMREQCRRSGNKYIGFQGGVWLSAHIDDLRDSGDMSLNLKAFCGIPISKLISQKVESEILCLIGCQEDSVHLHSLSLLRSCIQKAVSLLRDTGQKTSRSMERMNILLGLLGGDPERVGGQLVLCPLLSQLTSKTFMCLFRHTLWRNLQGVLTPVFARVLEVLDRDRNLYLLYGEGLSEGLAQFWLHIFEDQQLLDLTLSQNASNARIQQFVSAVSGSGLGSYIQKLSEEEKVELGQRYLTDYVLLSFKIRCEEEHGVRYIGFINLKIYFHNLMFSVLMLGSMGVCAFSYRSFVVQCWVVYGVKCFVCLSDLTEPVALPCEHVFCLSCLRRSTESADFCPICRLPLSNNYRPTVSTTIDLALKHHKEIRKCCNGFFLEVVSRFCLTDDQDPSEDLVELLFSLLISAQDSRHLSVQCELAFTFKQVKKHIQTYLENLENKLLDQEDRTELYRLFVNCFQVYSILLKLITCFFIFYSATFPYVWCLSDNFEEAELKLLEQVKAVFEYGNNDWYRIYLLRALNRHAGMDCLQALISSTDYEWIFPAEILRLHVDRFLCCGQSYCTLRDGVGEALQNTQPGRPTHLHFSLSQQETRLLEDVIRENITGHATELCTALLSNEIGGPGSYLSLRAGVPAKRRPVLELLVHAGAVFYSGNGLLSPLFSIASQPQNMTGAFLPTMPDDHTSDAQQWLTGEKDLKMYLCANRHACFVGECGKPMAMSYCATCGVRIGGQNHRPVKGFIEAHGIPDMTRPGHILGHAENRSEAPNRNHTLAQSCLLRLCLHLAMLQGAIYDQQGIRNMIHPNVNDVYEFLWQHLEKDMEVLGKTLNLNLDDSAIIIHLILSRFLQTTSGAGVDLSTRKSREQWETTVCKTVISPVLKNFERTLGRAQDLIAADNQLSNSPLMKVLRGDPQKLLHLPTNCPTHHSAFWSPTPVLTVESFSQQINQSQAPLLTLFINKVCHQRKLLSERVEIFMKVWNKLRMEIINNSKLLEVYMWNLKDVLSKSQLALCHPEKELLPLVLANCHYKLEKGQQTVSSSDHKAIERELSRRFFAGKPRIQTVSLHILKLIIIQISMLRSFTDVCDAVYAVEIGLRFLGKTGGDPQVLLLSYLTDSLKMDQHISSTIAEVRHAFKVATKRGFNQADILTLLSVSIIYLLL</sequence>
<evidence type="ECO:0000256" key="21">
    <source>
        <dbReference type="ARBA" id="ARBA00048778"/>
    </source>
</evidence>
<reference evidence="26" key="2">
    <citation type="submission" date="2025-09" db="UniProtKB">
        <authorList>
            <consortium name="Ensembl"/>
        </authorList>
    </citation>
    <scope>IDENTIFICATION</scope>
</reference>
<evidence type="ECO:0000256" key="8">
    <source>
        <dbReference type="ARBA" id="ARBA00022657"/>
    </source>
</evidence>
<keyword evidence="10" id="KW-0808">Transferase</keyword>
<evidence type="ECO:0000256" key="14">
    <source>
        <dbReference type="ARBA" id="ARBA00022786"/>
    </source>
</evidence>
<dbReference type="PANTHER" id="PTHR22605:SF21">
    <property type="entry name" value="E3 UBIQUITIN-PROTEIN LIGASE RNF213-BETA"/>
    <property type="match status" value="1"/>
</dbReference>
<evidence type="ECO:0000256" key="23">
    <source>
        <dbReference type="SAM" id="Phobius"/>
    </source>
</evidence>
<dbReference type="Gene3D" id="3.30.40.10">
    <property type="entry name" value="Zinc/RING finger domain, C3HC4 (zinc finger)"/>
    <property type="match status" value="1"/>
</dbReference>
<name>A0A8C1DT08_CYPCA</name>
<evidence type="ECO:0000256" key="20">
    <source>
        <dbReference type="ARBA" id="ARBA00023268"/>
    </source>
</evidence>
<comment type="subcellular location">
    <subcellularLocation>
        <location evidence="3">Cytoplasm</location>
        <location evidence="3">Cytosol</location>
    </subcellularLocation>
    <subcellularLocation>
        <location evidence="2">Lipid droplet</location>
    </subcellularLocation>
</comment>
<dbReference type="InterPro" id="IPR013083">
    <property type="entry name" value="Znf_RING/FYVE/PHD"/>
</dbReference>
<keyword evidence="23" id="KW-0812">Transmembrane</keyword>
<evidence type="ECO:0000313" key="26">
    <source>
        <dbReference type="Ensembl" id="ENSCCRP00000067086.2"/>
    </source>
</evidence>
<evidence type="ECO:0000256" key="11">
    <source>
        <dbReference type="ARBA" id="ARBA00022723"/>
    </source>
</evidence>